<dbReference type="Proteomes" id="UP000178187">
    <property type="component" value="Unassembled WGS sequence"/>
</dbReference>
<feature type="chain" id="PRO_5009576492" description="YaiO beta-barrel domain-containing protein" evidence="1">
    <location>
        <begin position="22"/>
        <end position="271"/>
    </location>
</feature>
<dbReference type="NCBIfam" id="TIGR04390">
    <property type="entry name" value="OMP_YaiO_dom"/>
    <property type="match status" value="1"/>
</dbReference>
<dbReference type="EMBL" id="MHFR01000064">
    <property type="protein sequence ID" value="OGW95348.1"/>
    <property type="molecule type" value="Genomic_DNA"/>
</dbReference>
<evidence type="ECO:0000256" key="1">
    <source>
        <dbReference type="SAM" id="SignalP"/>
    </source>
</evidence>
<feature type="signal peptide" evidence="1">
    <location>
        <begin position="1"/>
        <end position="21"/>
    </location>
</feature>
<feature type="domain" description="YaiO beta-barrel" evidence="2">
    <location>
        <begin position="63"/>
        <end position="213"/>
    </location>
</feature>
<dbReference type="AlphaFoldDB" id="A0A1G1KR37"/>
<comment type="caution">
    <text evidence="3">The sequence shown here is derived from an EMBL/GenBank/DDBJ whole genome shotgun (WGS) entry which is preliminary data.</text>
</comment>
<dbReference type="Pfam" id="PF19413">
    <property type="entry name" value="YaiO"/>
    <property type="match status" value="1"/>
</dbReference>
<sequence length="271" mass="31712">MKRFLFFILISFFFFSHLSFAGQLNPEKKLKEWGPFISRQQGNVYAESEYEYGWVSIGPRKTNWKWLSNTVLYPVRGQLPYIQINYHQRDRVDDYTLDFGSYLNLKNSTLQIENGFGMNIDYIYKYHLTLNYEHPLYKHLRGNQGLRYLHYTAGDTYLMSPGFIYYFGNHDITASYNIVETEARRVAHSGTVRLRYSLVSDRLHVSCGAGLGQRLYDIYPLNPSKQSGFLLFAGLDMRVFQNLRGNVGYAYGEENPNFIKRSINAGFSFKF</sequence>
<evidence type="ECO:0000313" key="3">
    <source>
        <dbReference type="EMBL" id="OGW95348.1"/>
    </source>
</evidence>
<name>A0A1G1KR37_9BACT</name>
<protein>
    <recommendedName>
        <fullName evidence="2">YaiO beta-barrel domain-containing protein</fullName>
    </recommendedName>
</protein>
<proteinExistence type="predicted"/>
<accession>A0A1G1KR37</accession>
<gene>
    <name evidence="3" type="ORF">A3G33_06055</name>
</gene>
<keyword evidence="1" id="KW-0732">Signal</keyword>
<evidence type="ECO:0000259" key="2">
    <source>
        <dbReference type="Pfam" id="PF19413"/>
    </source>
</evidence>
<dbReference type="InterPro" id="IPR030887">
    <property type="entry name" value="Beta-barrel_YaiO"/>
</dbReference>
<organism evidence="3 4">
    <name type="scientific">Candidatus Danuiimicrobium aquiferis</name>
    <dbReference type="NCBI Taxonomy" id="1801832"/>
    <lineage>
        <taxon>Bacteria</taxon>
        <taxon>Pseudomonadati</taxon>
        <taxon>Candidatus Omnitrophota</taxon>
        <taxon>Candidatus Danuiimicrobium</taxon>
    </lineage>
</organism>
<reference evidence="3 4" key="1">
    <citation type="journal article" date="2016" name="Nat. Commun.">
        <title>Thousands of microbial genomes shed light on interconnected biogeochemical processes in an aquifer system.</title>
        <authorList>
            <person name="Anantharaman K."/>
            <person name="Brown C.T."/>
            <person name="Hug L.A."/>
            <person name="Sharon I."/>
            <person name="Castelle C.J."/>
            <person name="Probst A.J."/>
            <person name="Thomas B.C."/>
            <person name="Singh A."/>
            <person name="Wilkins M.J."/>
            <person name="Karaoz U."/>
            <person name="Brodie E.L."/>
            <person name="Williams K.H."/>
            <person name="Hubbard S.S."/>
            <person name="Banfield J.F."/>
        </authorList>
    </citation>
    <scope>NUCLEOTIDE SEQUENCE [LARGE SCALE GENOMIC DNA]</scope>
</reference>
<evidence type="ECO:0000313" key="4">
    <source>
        <dbReference type="Proteomes" id="UP000178187"/>
    </source>
</evidence>